<evidence type="ECO:0000256" key="4">
    <source>
        <dbReference type="ARBA" id="ARBA00022741"/>
    </source>
</evidence>
<dbReference type="PANTHER" id="PTHR43671">
    <property type="entry name" value="SERINE/THREONINE-PROTEIN KINASE NEK"/>
    <property type="match status" value="1"/>
</dbReference>
<evidence type="ECO:0000256" key="5">
    <source>
        <dbReference type="ARBA" id="ARBA00022777"/>
    </source>
</evidence>
<dbReference type="InterPro" id="IPR008271">
    <property type="entry name" value="Ser/Thr_kinase_AS"/>
</dbReference>
<evidence type="ECO:0000259" key="9">
    <source>
        <dbReference type="PROSITE" id="PS50011"/>
    </source>
</evidence>
<evidence type="ECO:0000256" key="3">
    <source>
        <dbReference type="ARBA" id="ARBA00022679"/>
    </source>
</evidence>
<sequence>MNTETPNMNSELDEKTIVNPRTEVVTESKLCPFCETPNTLDQLPMRDYRCSKCNLEMAHLDYGPNGAIRGIFRWLLPVGEIFMDRYQVKQVLGKGGFGATYLVDDLRVGGRHRALKEVPESLYDEYETSLLANLDHPAIPDITDRMATNGMQYLILKFGGSRTLGSERKSSLDRRIPLSKLLPWMRQLCDVLIYLHSLNPPVIHRDLKPENILLNEDERIMLIDFGIAKEVSADRTRALASAFSESFSSPEQIAGTGTDERADIYSLGATFYALLTGKNPPSAGIRAAGEDLIPPSQIVEGVPFEVEAAILQALALRKADRQQSVREFALALGMGDSGNTRLLDGDQTIRMTPMPGGPSAHTSPTAKITGRGLPSEPGKQDLNEGGKPVLLWAGVAAALLVGAGISYSIFKSPEATKPQPVAVEATKPPPHGEGSVKKTEPPTTPIVEKPTAQPETTNTPQTAEQQLVELVPQLKNGDANPIGYASALLQLMDQFIPPVKSLPLSLTQEGIYRENDSVKFKLDLPSAGFLHVFIVEPNGKATLIFPSQYAKNNRVGPGIVNLPNGKPPITAGPPFGKSWLIAFTVRDGSNLYQEYARDKTHVKDGLLELRAWEVLGFLQARLADPQTKAAGATIHFCAKTGPCP</sequence>
<evidence type="ECO:0000313" key="10">
    <source>
        <dbReference type="EMBL" id="PZN73147.1"/>
    </source>
</evidence>
<dbReference type="Pfam" id="PF14326">
    <property type="entry name" value="DUF4384"/>
    <property type="match status" value="1"/>
</dbReference>
<dbReference type="InterPro" id="IPR025493">
    <property type="entry name" value="DUF4384"/>
</dbReference>
<keyword evidence="4 7" id="KW-0547">Nucleotide-binding</keyword>
<keyword evidence="3" id="KW-0808">Transferase</keyword>
<keyword evidence="6 7" id="KW-0067">ATP-binding</keyword>
<dbReference type="AlphaFoldDB" id="A0A2W4SNS2"/>
<evidence type="ECO:0000256" key="1">
    <source>
        <dbReference type="ARBA" id="ARBA00010886"/>
    </source>
</evidence>
<dbReference type="Gene3D" id="3.30.200.20">
    <property type="entry name" value="Phosphorylase Kinase, domain 1"/>
    <property type="match status" value="1"/>
</dbReference>
<keyword evidence="5 10" id="KW-0418">Kinase</keyword>
<evidence type="ECO:0000313" key="11">
    <source>
        <dbReference type="Proteomes" id="UP000249396"/>
    </source>
</evidence>
<keyword evidence="10" id="KW-0723">Serine/threonine-protein kinase</keyword>
<evidence type="ECO:0000256" key="2">
    <source>
        <dbReference type="ARBA" id="ARBA00012513"/>
    </source>
</evidence>
<dbReference type="InterPro" id="IPR050660">
    <property type="entry name" value="NEK_Ser/Thr_kinase"/>
</dbReference>
<dbReference type="PROSITE" id="PS50011">
    <property type="entry name" value="PROTEIN_KINASE_DOM"/>
    <property type="match status" value="1"/>
</dbReference>
<dbReference type="EMBL" id="QJPH01000465">
    <property type="protein sequence ID" value="PZN73147.1"/>
    <property type="molecule type" value="Genomic_DNA"/>
</dbReference>
<dbReference type="InterPro" id="IPR017441">
    <property type="entry name" value="Protein_kinase_ATP_BS"/>
</dbReference>
<dbReference type="PANTHER" id="PTHR43671:SF13">
    <property type="entry name" value="SERINE_THREONINE-PROTEIN KINASE NEK2"/>
    <property type="match status" value="1"/>
</dbReference>
<dbReference type="GO" id="GO:0005524">
    <property type="term" value="F:ATP binding"/>
    <property type="evidence" value="ECO:0007669"/>
    <property type="project" value="UniProtKB-UniRule"/>
</dbReference>
<dbReference type="PROSITE" id="PS00107">
    <property type="entry name" value="PROTEIN_KINASE_ATP"/>
    <property type="match status" value="1"/>
</dbReference>
<dbReference type="GO" id="GO:0004674">
    <property type="term" value="F:protein serine/threonine kinase activity"/>
    <property type="evidence" value="ECO:0007669"/>
    <property type="project" value="UniProtKB-KW"/>
</dbReference>
<dbReference type="SMART" id="SM00220">
    <property type="entry name" value="S_TKc"/>
    <property type="match status" value="1"/>
</dbReference>
<gene>
    <name evidence="10" type="ORF">DM484_23315</name>
</gene>
<accession>A0A2W4SNS2</accession>
<dbReference type="PROSITE" id="PS00108">
    <property type="entry name" value="PROTEIN_KINASE_ST"/>
    <property type="match status" value="1"/>
</dbReference>
<feature type="binding site" evidence="7">
    <location>
        <position position="116"/>
    </location>
    <ligand>
        <name>ATP</name>
        <dbReference type="ChEBI" id="CHEBI:30616"/>
    </ligand>
</feature>
<feature type="region of interest" description="Disordered" evidence="8">
    <location>
        <begin position="416"/>
        <end position="461"/>
    </location>
</feature>
<dbReference type="CDD" id="cd14014">
    <property type="entry name" value="STKc_PknB_like"/>
    <property type="match status" value="1"/>
</dbReference>
<dbReference type="EC" id="2.7.11.1" evidence="2"/>
<reference evidence="10 11" key="1">
    <citation type="journal article" date="2018" name="Aquat. Microb. Ecol.">
        <title>Gammaproteobacterial methanotrophs dominate.</title>
        <authorList>
            <person name="Rissanen A.J."/>
            <person name="Saarenheimo J."/>
            <person name="Tiirola M."/>
            <person name="Peura S."/>
            <person name="Aalto S.L."/>
            <person name="Karvinen A."/>
            <person name="Nykanen H."/>
        </authorList>
    </citation>
    <scope>NUCLEOTIDE SEQUENCE [LARGE SCALE GENOMIC DNA]</scope>
    <source>
        <strain evidence="10">AMbin10</strain>
    </source>
</reference>
<feature type="region of interest" description="Disordered" evidence="8">
    <location>
        <begin position="355"/>
        <end position="382"/>
    </location>
</feature>
<protein>
    <recommendedName>
        <fullName evidence="2">non-specific serine/threonine protein kinase</fullName>
        <ecNumber evidence="2">2.7.11.1</ecNumber>
    </recommendedName>
</protein>
<evidence type="ECO:0000256" key="6">
    <source>
        <dbReference type="ARBA" id="ARBA00022840"/>
    </source>
</evidence>
<dbReference type="Pfam" id="PF00069">
    <property type="entry name" value="Pkinase"/>
    <property type="match status" value="1"/>
</dbReference>
<comment type="caution">
    <text evidence="10">The sequence shown here is derived from an EMBL/GenBank/DDBJ whole genome shotgun (WGS) entry which is preliminary data.</text>
</comment>
<proteinExistence type="inferred from homology"/>
<dbReference type="Gene3D" id="1.10.510.10">
    <property type="entry name" value="Transferase(Phosphotransferase) domain 1"/>
    <property type="match status" value="1"/>
</dbReference>
<dbReference type="InterPro" id="IPR000719">
    <property type="entry name" value="Prot_kinase_dom"/>
</dbReference>
<evidence type="ECO:0000256" key="8">
    <source>
        <dbReference type="SAM" id="MobiDB-lite"/>
    </source>
</evidence>
<dbReference type="Proteomes" id="UP000249396">
    <property type="component" value="Unassembled WGS sequence"/>
</dbReference>
<feature type="domain" description="Protein kinase" evidence="9">
    <location>
        <begin position="86"/>
        <end position="342"/>
    </location>
</feature>
<comment type="similarity">
    <text evidence="1">Belongs to the protein kinase superfamily. NEK Ser/Thr protein kinase family. NIMA subfamily.</text>
</comment>
<dbReference type="InterPro" id="IPR011009">
    <property type="entry name" value="Kinase-like_dom_sf"/>
</dbReference>
<evidence type="ECO:0000256" key="7">
    <source>
        <dbReference type="PROSITE-ProRule" id="PRU10141"/>
    </source>
</evidence>
<organism evidence="10 11">
    <name type="scientific">Candidatus Methylumidiphilus alinenensis</name>
    <dbReference type="NCBI Taxonomy" id="2202197"/>
    <lineage>
        <taxon>Bacteria</taxon>
        <taxon>Pseudomonadati</taxon>
        <taxon>Pseudomonadota</taxon>
        <taxon>Gammaproteobacteria</taxon>
        <taxon>Methylococcales</taxon>
        <taxon>Candidatus Methylumidiphilus</taxon>
    </lineage>
</organism>
<name>A0A2W4SNS2_9GAMM</name>
<dbReference type="SUPFAM" id="SSF56112">
    <property type="entry name" value="Protein kinase-like (PK-like)"/>
    <property type="match status" value="1"/>
</dbReference>